<dbReference type="EMBL" id="BPUB01000002">
    <property type="protein sequence ID" value="GJG59922.1"/>
    <property type="molecule type" value="Genomic_DNA"/>
</dbReference>
<feature type="chain" id="PRO_5040168636" description="Right handed beta helix domain-containing protein" evidence="10">
    <location>
        <begin position="20"/>
        <end position="768"/>
    </location>
</feature>
<proteinExistence type="inferred from homology"/>
<evidence type="ECO:0000256" key="7">
    <source>
        <dbReference type="ARBA" id="ARBA00023239"/>
    </source>
</evidence>
<dbReference type="AlphaFoldDB" id="A0A9R1CBZ1"/>
<accession>A0A9R1CBZ1</accession>
<dbReference type="Proteomes" id="UP000825483">
    <property type="component" value="Unassembled WGS sequence"/>
</dbReference>
<keyword evidence="13" id="KW-1185">Reference proteome</keyword>
<dbReference type="Pfam" id="PF13229">
    <property type="entry name" value="Beta_helix"/>
    <property type="match status" value="1"/>
</dbReference>
<evidence type="ECO:0000256" key="10">
    <source>
        <dbReference type="SAM" id="SignalP"/>
    </source>
</evidence>
<comment type="similarity">
    <text evidence="8">Belongs to the polysaccharide lyase 9 family.</text>
</comment>
<dbReference type="InterPro" id="IPR012334">
    <property type="entry name" value="Pectin_lyas_fold"/>
</dbReference>
<keyword evidence="3" id="KW-0964">Secreted</keyword>
<dbReference type="RefSeq" id="WP_223926789.1">
    <property type="nucleotide sequence ID" value="NZ_BPTU01000002.1"/>
</dbReference>
<comment type="cofactor">
    <cofactor evidence="1">
        <name>Ca(2+)</name>
        <dbReference type="ChEBI" id="CHEBI:29108"/>
    </cofactor>
</comment>
<evidence type="ECO:0000256" key="3">
    <source>
        <dbReference type="ARBA" id="ARBA00022525"/>
    </source>
</evidence>
<dbReference type="GO" id="GO:0016837">
    <property type="term" value="F:carbon-oxygen lyase activity, acting on polysaccharides"/>
    <property type="evidence" value="ECO:0007669"/>
    <property type="project" value="TreeGrafter"/>
</dbReference>
<dbReference type="GeneID" id="72466035"/>
<evidence type="ECO:0000313" key="12">
    <source>
        <dbReference type="EMBL" id="GJG59922.1"/>
    </source>
</evidence>
<evidence type="ECO:0000256" key="5">
    <source>
        <dbReference type="ARBA" id="ARBA00022729"/>
    </source>
</evidence>
<keyword evidence="4" id="KW-0479">Metal-binding</keyword>
<evidence type="ECO:0000256" key="4">
    <source>
        <dbReference type="ARBA" id="ARBA00022723"/>
    </source>
</evidence>
<name>A0A9R1CBZ1_9BACT</name>
<comment type="subcellular location">
    <subcellularLocation>
        <location evidence="2">Secreted</location>
    </subcellularLocation>
</comment>
<dbReference type="PANTHER" id="PTHR40088">
    <property type="entry name" value="PECTATE LYASE (EUROFUNG)"/>
    <property type="match status" value="1"/>
</dbReference>
<organism evidence="12 13">
    <name type="scientific">Prevotella lacticifex</name>
    <dbReference type="NCBI Taxonomy" id="2854755"/>
    <lineage>
        <taxon>Bacteria</taxon>
        <taxon>Pseudomonadati</taxon>
        <taxon>Bacteroidota</taxon>
        <taxon>Bacteroidia</taxon>
        <taxon>Bacteroidales</taxon>
        <taxon>Prevotellaceae</taxon>
        <taxon>Prevotella</taxon>
    </lineage>
</organism>
<dbReference type="SUPFAM" id="SSF51126">
    <property type="entry name" value="Pectin lyase-like"/>
    <property type="match status" value="1"/>
</dbReference>
<protein>
    <recommendedName>
        <fullName evidence="11">Right handed beta helix domain-containing protein</fullName>
    </recommendedName>
</protein>
<keyword evidence="5 10" id="KW-0732">Signal</keyword>
<evidence type="ECO:0000256" key="2">
    <source>
        <dbReference type="ARBA" id="ARBA00004613"/>
    </source>
</evidence>
<reference evidence="12" key="1">
    <citation type="journal article" date="2022" name="Int. J. Syst. Evol. Microbiol.">
        <title>Prevotella lacticifex sp. nov., isolated from the rumen of cows.</title>
        <authorList>
            <person name="Shinkai T."/>
            <person name="Ikeyama N."/>
            <person name="Kumagai M."/>
            <person name="Ohmori H."/>
            <person name="Sakamoto M."/>
            <person name="Ohkuma M."/>
            <person name="Mitsumori M."/>
        </authorList>
    </citation>
    <scope>NUCLEOTIDE SEQUENCE</scope>
    <source>
        <strain evidence="12">R5076</strain>
    </source>
</reference>
<keyword evidence="6" id="KW-0106">Calcium</keyword>
<dbReference type="Gene3D" id="2.160.20.10">
    <property type="entry name" value="Single-stranded right-handed beta-helix, Pectin lyase-like"/>
    <property type="match status" value="1"/>
</dbReference>
<dbReference type="GO" id="GO:0046872">
    <property type="term" value="F:metal ion binding"/>
    <property type="evidence" value="ECO:0007669"/>
    <property type="project" value="UniProtKB-KW"/>
</dbReference>
<evidence type="ECO:0000256" key="6">
    <source>
        <dbReference type="ARBA" id="ARBA00022837"/>
    </source>
</evidence>
<comment type="caution">
    <text evidence="12">The sequence shown here is derived from an EMBL/GenBank/DDBJ whole genome shotgun (WGS) entry which is preliminary data.</text>
</comment>
<feature type="domain" description="Right handed beta helix" evidence="11">
    <location>
        <begin position="337"/>
        <end position="516"/>
    </location>
</feature>
<gene>
    <name evidence="12" type="ORF">PRLR5076_27730</name>
</gene>
<dbReference type="InterPro" id="IPR011050">
    <property type="entry name" value="Pectin_lyase_fold/virulence"/>
</dbReference>
<dbReference type="InterPro" id="IPR052052">
    <property type="entry name" value="Polysaccharide_Lyase_9"/>
</dbReference>
<keyword evidence="7" id="KW-0456">Lyase</keyword>
<evidence type="ECO:0000256" key="1">
    <source>
        <dbReference type="ARBA" id="ARBA00001913"/>
    </source>
</evidence>
<evidence type="ECO:0000256" key="9">
    <source>
        <dbReference type="SAM" id="MobiDB-lite"/>
    </source>
</evidence>
<feature type="signal peptide" evidence="10">
    <location>
        <begin position="1"/>
        <end position="19"/>
    </location>
</feature>
<dbReference type="PANTHER" id="PTHR40088:SF1">
    <property type="entry name" value="PECTATE LYASE PEL9"/>
    <property type="match status" value="1"/>
</dbReference>
<dbReference type="GO" id="GO:0005576">
    <property type="term" value="C:extracellular region"/>
    <property type="evidence" value="ECO:0007669"/>
    <property type="project" value="UniProtKB-SubCell"/>
</dbReference>
<evidence type="ECO:0000259" key="11">
    <source>
        <dbReference type="Pfam" id="PF13229"/>
    </source>
</evidence>
<evidence type="ECO:0000313" key="13">
    <source>
        <dbReference type="Proteomes" id="UP000825483"/>
    </source>
</evidence>
<sequence length="768" mass="82739">MKKAITIIAAIAVSIAMSAQEPAANKSWTFTTLPSPDVENLNADTAWTTDSKNRYCFVKAIDDAVLTANGTELTVTGGLRFTATANSNGNIRLGGTTASLWLGDADKLTIPARKKGDVVTLTYMTSNKSATRNLGLENITGTFPATTGKEQQTGTGTVVADGDVTFTIEGGMYFYTLSVQDSASAEDNPNGGGSGKGNENNPNDQARGMSYTGESINTPTATDSVIIWCAPDGDDTTADGTATKPYFDLQKAIDRALPGTTIKMKAGKYVYNKRLNINDRNGTHDKYITVMCPDGRAVLDFSAMPYHAHSDNPYQGLRLTSSYWHFYKIDFTNASDNGMLIERNKPTNGTSADVIARTQDAHDNIIEFCNFYRNGDTGLQMKNLASFNYVINCDSYENKDEGDGDADGFAPKISVGDGNYFFGCRAYNNSDDGYDVFFKKDGGFQDNKTIVFESCLAYENGWINGTATKGNMNGFKCGSKQGRMNVVLNRCLAVNNGSKGFDQNHNLGDIIINNCTGYSLQAFGSKAYAYRIYEPLAEGSVCEVSNSVAIDDYTVKTASDKGEYGYKDKKYGRVQVTVASKEQTNDWLCSEANFQSMNDYADLIGPRQDDGNLNWDNITWGHPTVDNATIVDRGTAIAANTRYDASGVAVPAIAYAGTAPDLGAFEQGLVSKKANYGTIDAIKTLSAKAGQKRASLVQAFNGMVIVNIEGGVAHEKYTVSAYSANGALLGEHHFNGTNTSVYLPSTHGTIILRISGNGLNEAFKAVMK</sequence>
<evidence type="ECO:0000256" key="8">
    <source>
        <dbReference type="ARBA" id="ARBA00038263"/>
    </source>
</evidence>
<feature type="region of interest" description="Disordered" evidence="9">
    <location>
        <begin position="183"/>
        <end position="215"/>
    </location>
</feature>
<dbReference type="InterPro" id="IPR039448">
    <property type="entry name" value="Beta_helix"/>
</dbReference>